<protein>
    <submittedName>
        <fullName evidence="2">Uncharacterized protein</fullName>
    </submittedName>
</protein>
<name>X1RSP4_9ZZZZ</name>
<accession>X1RSP4</accession>
<comment type="caution">
    <text evidence="2">The sequence shown here is derived from an EMBL/GenBank/DDBJ whole genome shotgun (WGS) entry which is preliminary data.</text>
</comment>
<feature type="region of interest" description="Disordered" evidence="1">
    <location>
        <begin position="192"/>
        <end position="211"/>
    </location>
</feature>
<dbReference type="EMBL" id="BARW01000567">
    <property type="protein sequence ID" value="GAI66220.1"/>
    <property type="molecule type" value="Genomic_DNA"/>
</dbReference>
<organism evidence="2">
    <name type="scientific">marine sediment metagenome</name>
    <dbReference type="NCBI Taxonomy" id="412755"/>
    <lineage>
        <taxon>unclassified sequences</taxon>
        <taxon>metagenomes</taxon>
        <taxon>ecological metagenomes</taxon>
    </lineage>
</organism>
<evidence type="ECO:0000256" key="1">
    <source>
        <dbReference type="SAM" id="MobiDB-lite"/>
    </source>
</evidence>
<evidence type="ECO:0000313" key="2">
    <source>
        <dbReference type="EMBL" id="GAI66220.1"/>
    </source>
</evidence>
<gene>
    <name evidence="2" type="ORF">S12H4_02347</name>
</gene>
<reference evidence="2" key="1">
    <citation type="journal article" date="2014" name="Front. Microbiol.">
        <title>High frequency of phylogenetically diverse reductive dehalogenase-homologous genes in deep subseafloor sedimentary metagenomes.</title>
        <authorList>
            <person name="Kawai M."/>
            <person name="Futagami T."/>
            <person name="Toyoda A."/>
            <person name="Takaki Y."/>
            <person name="Nishi S."/>
            <person name="Hori S."/>
            <person name="Arai W."/>
            <person name="Tsubouchi T."/>
            <person name="Morono Y."/>
            <person name="Uchiyama I."/>
            <person name="Ito T."/>
            <person name="Fujiyama A."/>
            <person name="Inagaki F."/>
            <person name="Takami H."/>
        </authorList>
    </citation>
    <scope>NUCLEOTIDE SEQUENCE</scope>
    <source>
        <strain evidence="2">Expedition CK06-06</strain>
    </source>
</reference>
<proteinExistence type="predicted"/>
<feature type="non-terminal residue" evidence="2">
    <location>
        <position position="1"/>
    </location>
</feature>
<sequence length="385" mass="44823">EVIDGSDVLYSLSGIQAQAIAYYRGRTNPFPERRDWEDTENDDLFYVRFNRFPGDTKYLLNMANLANPQLRITYDNTVTTVDGVTYTVETSEPTVKISVVCDVLRGTPPGNYIGKFISSKEFFTYNLATTAKTEYIDVPRTDPIFGIGLRGFYTAKNMQDYFDRIKLNINNQEWIPFDVYYNEIKQLHEEEIKEPESRSTPKKARYTSVGKTEEEERAVVDPMKIMLEKEELPPPSEGKMGGRKKGRDKLPRFGHLQDSVNIYNQRISDFELGWEHRFNKRAVFHFFSNVLQTGTTEVVSKPFYCAPYRWGLIFINVSYVTTHAQTLHYEVEFSWDGVSFFEYWENWFGYDQIVAAMMPHRDCMPIPILAPWIRVKYITVATVLS</sequence>
<dbReference type="AlphaFoldDB" id="X1RSP4"/>